<protein>
    <submittedName>
        <fullName evidence="1">Uncharacterized protein</fullName>
    </submittedName>
</protein>
<proteinExistence type="predicted"/>
<name>A0A7W9WWU9_9BURK</name>
<dbReference type="EMBL" id="JACHBW010000027">
    <property type="protein sequence ID" value="MBB6106483.1"/>
    <property type="molecule type" value="Genomic_DNA"/>
</dbReference>
<comment type="caution">
    <text evidence="1">The sequence shown here is derived from an EMBL/GenBank/DDBJ whole genome shotgun (WGS) entry which is preliminary data.</text>
</comment>
<evidence type="ECO:0000313" key="1">
    <source>
        <dbReference type="EMBL" id="MBB6106483.1"/>
    </source>
</evidence>
<accession>A0A7W9WWU9</accession>
<evidence type="ECO:0000313" key="2">
    <source>
        <dbReference type="Proteomes" id="UP000571554"/>
    </source>
</evidence>
<sequence length="154" mass="18418">MRFDREPRPQGYCWTPRKEAMYLRREARDAEKIARDYPLFVGQFEPRATLPVAEERARRERQLSVSDQRWRDLKASQWRGARREYFACPPAMREAIAEEWRRWPGPARPVYFTYVTEKHNGVLEEKSRLHREREAAMLARIRARETAQSSLPIG</sequence>
<reference evidence="1 2" key="1">
    <citation type="submission" date="2020-08" db="EMBL/GenBank/DDBJ databases">
        <title>Above-ground endophytic microbial communities from plants in different locations in the United States.</title>
        <authorList>
            <person name="Frank C."/>
        </authorList>
    </citation>
    <scope>NUCLEOTIDE SEQUENCE [LARGE SCALE GENOMIC DNA]</scope>
    <source>
        <strain evidence="1 2">WP4_2_2</strain>
    </source>
</reference>
<dbReference type="RefSeq" id="WP_184123913.1">
    <property type="nucleotide sequence ID" value="NZ_JACHBW010000027.1"/>
</dbReference>
<gene>
    <name evidence="1" type="ORF">F4827_006358</name>
</gene>
<dbReference type="Proteomes" id="UP000571554">
    <property type="component" value="Unassembled WGS sequence"/>
</dbReference>
<organism evidence="1 2">
    <name type="scientific">Paraburkholderia bannensis</name>
    <dbReference type="NCBI Taxonomy" id="765414"/>
    <lineage>
        <taxon>Bacteria</taxon>
        <taxon>Pseudomonadati</taxon>
        <taxon>Pseudomonadota</taxon>
        <taxon>Betaproteobacteria</taxon>
        <taxon>Burkholderiales</taxon>
        <taxon>Burkholderiaceae</taxon>
        <taxon>Paraburkholderia</taxon>
    </lineage>
</organism>
<keyword evidence="2" id="KW-1185">Reference proteome</keyword>
<dbReference type="AlphaFoldDB" id="A0A7W9WWU9"/>